<proteinExistence type="predicted"/>
<dbReference type="AlphaFoldDB" id="A0A0N5B985"/>
<keyword evidence="2" id="KW-1185">Reference proteome</keyword>
<organism evidence="2 3">
    <name type="scientific">Strongyloides papillosus</name>
    <name type="common">Intestinal threadworm</name>
    <dbReference type="NCBI Taxonomy" id="174720"/>
    <lineage>
        <taxon>Eukaryota</taxon>
        <taxon>Metazoa</taxon>
        <taxon>Ecdysozoa</taxon>
        <taxon>Nematoda</taxon>
        <taxon>Chromadorea</taxon>
        <taxon>Rhabditida</taxon>
        <taxon>Tylenchina</taxon>
        <taxon>Panagrolaimomorpha</taxon>
        <taxon>Strongyloidoidea</taxon>
        <taxon>Strongyloididae</taxon>
        <taxon>Strongyloides</taxon>
    </lineage>
</organism>
<reference evidence="3" key="1">
    <citation type="submission" date="2017-02" db="UniProtKB">
        <authorList>
            <consortium name="WormBaseParasite"/>
        </authorList>
    </citation>
    <scope>IDENTIFICATION</scope>
</reference>
<feature type="region of interest" description="Disordered" evidence="1">
    <location>
        <begin position="1"/>
        <end position="155"/>
    </location>
</feature>
<dbReference type="Proteomes" id="UP000046392">
    <property type="component" value="Unplaced"/>
</dbReference>
<accession>A0A0N5B985</accession>
<feature type="compositionally biased region" description="Low complexity" evidence="1">
    <location>
        <begin position="121"/>
        <end position="133"/>
    </location>
</feature>
<name>A0A0N5B985_STREA</name>
<dbReference type="STRING" id="174720.A0A0N5B985"/>
<sequence>MVTEDRDYRRRSPSYSHRDYSRSRDDRRDRDGDRYKRSGGDRYGDSRSADRYRDSRISDRDRSSERRRSTRDYDYSSRDDRYDDRSSRRRDDKYSRSSRYDGYRSSDRYSDRRTPDRSGSERYSSSRRGTGSRFSDDRTPRGAFRGRGVPRGRGGSHANVVRLYSILLENLDEECSAVDLMLYCLQKCGMPDFTDTFEEGKGIIGYHDRNKLEKIKSRLNKDNQIPLLNGGFSEFTITREQS</sequence>
<protein>
    <submittedName>
        <fullName evidence="3">RNA-binding protein</fullName>
    </submittedName>
</protein>
<feature type="compositionally biased region" description="Basic and acidic residues" evidence="1">
    <location>
        <begin position="1"/>
        <end position="120"/>
    </location>
</feature>
<evidence type="ECO:0000313" key="3">
    <source>
        <dbReference type="WBParaSite" id="SPAL_0000260100.1"/>
    </source>
</evidence>
<evidence type="ECO:0000313" key="2">
    <source>
        <dbReference type="Proteomes" id="UP000046392"/>
    </source>
</evidence>
<evidence type="ECO:0000256" key="1">
    <source>
        <dbReference type="SAM" id="MobiDB-lite"/>
    </source>
</evidence>
<dbReference type="WBParaSite" id="SPAL_0000260100.1">
    <property type="protein sequence ID" value="SPAL_0000260100.1"/>
    <property type="gene ID" value="SPAL_0000260100"/>
</dbReference>